<evidence type="ECO:0000313" key="2">
    <source>
        <dbReference type="EMBL" id="KJF45201.1"/>
    </source>
</evidence>
<gene>
    <name evidence="2" type="ORF">LH29_07370</name>
</gene>
<dbReference type="SUPFAM" id="SSF49344">
    <property type="entry name" value="CBD9-like"/>
    <property type="match status" value="1"/>
</dbReference>
<protein>
    <recommendedName>
        <fullName evidence="1">Carbohydrate-binding domain-containing protein</fullName>
    </recommendedName>
</protein>
<dbReference type="OrthoDB" id="9801646at2"/>
<dbReference type="CDD" id="cd09620">
    <property type="entry name" value="CBM9_like_3"/>
    <property type="match status" value="1"/>
</dbReference>
<dbReference type="EMBL" id="JRHC01000001">
    <property type="protein sequence ID" value="KJF45201.1"/>
    <property type="molecule type" value="Genomic_DNA"/>
</dbReference>
<feature type="domain" description="Carbohydrate-binding" evidence="1">
    <location>
        <begin position="21"/>
        <end position="215"/>
    </location>
</feature>
<reference evidence="2 3" key="1">
    <citation type="submission" date="2014-09" db="EMBL/GenBank/DDBJ databases">
        <title>Draft Genome Sequence of Draconibacterium sp. JN14CK-3.</title>
        <authorList>
            <person name="Dong C."/>
            <person name="Lai Q."/>
            <person name="Shao Z."/>
        </authorList>
    </citation>
    <scope>NUCLEOTIDE SEQUENCE [LARGE SCALE GENOMIC DNA]</scope>
    <source>
        <strain evidence="2 3">JN14CK-3</strain>
    </source>
</reference>
<dbReference type="Gene3D" id="2.60.40.1190">
    <property type="match status" value="1"/>
</dbReference>
<dbReference type="GO" id="GO:0016052">
    <property type="term" value="P:carbohydrate catabolic process"/>
    <property type="evidence" value="ECO:0007669"/>
    <property type="project" value="InterPro"/>
</dbReference>
<dbReference type="InterPro" id="IPR010502">
    <property type="entry name" value="Carb-bd_dom_fam9"/>
</dbReference>
<organism evidence="2 3">
    <name type="scientific">Draconibacterium sediminis</name>
    <dbReference type="NCBI Taxonomy" id="1544798"/>
    <lineage>
        <taxon>Bacteria</taxon>
        <taxon>Pseudomonadati</taxon>
        <taxon>Bacteroidota</taxon>
        <taxon>Bacteroidia</taxon>
        <taxon>Marinilabiliales</taxon>
        <taxon>Prolixibacteraceae</taxon>
        <taxon>Draconibacterium</taxon>
    </lineage>
</organism>
<dbReference type="Pfam" id="PF16011">
    <property type="entry name" value="CBM9_2"/>
    <property type="match status" value="1"/>
</dbReference>
<dbReference type="AlphaFoldDB" id="A0A0D8JF98"/>
<dbReference type="Proteomes" id="UP000032544">
    <property type="component" value="Unassembled WGS sequence"/>
</dbReference>
<proteinExistence type="predicted"/>
<evidence type="ECO:0000259" key="1">
    <source>
        <dbReference type="Pfam" id="PF16011"/>
    </source>
</evidence>
<evidence type="ECO:0000313" key="3">
    <source>
        <dbReference type="Proteomes" id="UP000032544"/>
    </source>
</evidence>
<dbReference type="PATRIC" id="fig|1544798.3.peg.1478"/>
<accession>A0A0D8JF98</accession>
<dbReference type="RefSeq" id="WP_045027157.1">
    <property type="nucleotide sequence ID" value="NZ_JRHC01000001.1"/>
</dbReference>
<dbReference type="GO" id="GO:0030246">
    <property type="term" value="F:carbohydrate binding"/>
    <property type="evidence" value="ECO:0007669"/>
    <property type="project" value="InterPro"/>
</dbReference>
<sequence length="217" mass="24773">MKNLTVTKINTTTSLSIQEAALLLEKNTKTEAIDILNWEKAFPYKPELKFRIAHTGNEIWLKFYVREKNILAQETEINGDVYKDSTVEFFISIDGKNYYNFEFNCIGTPHVGYGPGRGNRTPILPEVVKQIDIESSLGDQPFAEKSGDFSWEMMICIPTQCFAFDKVQTLNGLEATANFYKCGDETSDPHFVTWNAVNTENPDYHRPEFFAPVKFNG</sequence>
<name>A0A0D8JF98_9BACT</name>
<comment type="caution">
    <text evidence="2">The sequence shown here is derived from an EMBL/GenBank/DDBJ whole genome shotgun (WGS) entry which is preliminary data.</text>
</comment>
<dbReference type="GO" id="GO:0004553">
    <property type="term" value="F:hydrolase activity, hydrolyzing O-glycosyl compounds"/>
    <property type="evidence" value="ECO:0007669"/>
    <property type="project" value="InterPro"/>
</dbReference>
<dbReference type="STRING" id="1544798.LH29_07370"/>
<keyword evidence="3" id="KW-1185">Reference proteome</keyword>